<sequence length="166" mass="18007">MLPSLPPLTLARIVLASQDDAPSSSGASWASTLFLQLGWEFPHREIRERRTMGFEDARLGEAGPVDGKRTGVPESRAVGSRRALGLRERICSVHPIQIKAQAAPRPRHPPSPLLLTAFAKPLTPDGSDRTPIGESVATLFVFSALALDVRHSGVVRFVNPFSRDVP</sequence>
<reference evidence="2" key="1">
    <citation type="submission" date="2020-05" db="EMBL/GenBank/DDBJ databases">
        <title>Mycena genomes resolve the evolution of fungal bioluminescence.</title>
        <authorList>
            <person name="Tsai I.J."/>
        </authorList>
    </citation>
    <scope>NUCLEOTIDE SEQUENCE</scope>
    <source>
        <strain evidence="2">CCC161011</strain>
    </source>
</reference>
<protein>
    <submittedName>
        <fullName evidence="2">Uncharacterized protein</fullName>
    </submittedName>
</protein>
<feature type="region of interest" description="Disordered" evidence="1">
    <location>
        <begin position="59"/>
        <end position="78"/>
    </location>
</feature>
<comment type="caution">
    <text evidence="2">The sequence shown here is derived from an EMBL/GenBank/DDBJ whole genome shotgun (WGS) entry which is preliminary data.</text>
</comment>
<evidence type="ECO:0000313" key="2">
    <source>
        <dbReference type="EMBL" id="KAF7358145.1"/>
    </source>
</evidence>
<evidence type="ECO:0000256" key="1">
    <source>
        <dbReference type="SAM" id="MobiDB-lite"/>
    </source>
</evidence>
<name>A0A8H6YHM6_9AGAR</name>
<dbReference type="Proteomes" id="UP000620124">
    <property type="component" value="Unassembled WGS sequence"/>
</dbReference>
<dbReference type="AlphaFoldDB" id="A0A8H6YHM6"/>
<keyword evidence="3" id="KW-1185">Reference proteome</keyword>
<dbReference type="EMBL" id="JACAZI010000006">
    <property type="protein sequence ID" value="KAF7358145.1"/>
    <property type="molecule type" value="Genomic_DNA"/>
</dbReference>
<proteinExistence type="predicted"/>
<evidence type="ECO:0000313" key="3">
    <source>
        <dbReference type="Proteomes" id="UP000620124"/>
    </source>
</evidence>
<organism evidence="2 3">
    <name type="scientific">Mycena venus</name>
    <dbReference type="NCBI Taxonomy" id="2733690"/>
    <lineage>
        <taxon>Eukaryota</taxon>
        <taxon>Fungi</taxon>
        <taxon>Dikarya</taxon>
        <taxon>Basidiomycota</taxon>
        <taxon>Agaricomycotina</taxon>
        <taxon>Agaricomycetes</taxon>
        <taxon>Agaricomycetidae</taxon>
        <taxon>Agaricales</taxon>
        <taxon>Marasmiineae</taxon>
        <taxon>Mycenaceae</taxon>
        <taxon>Mycena</taxon>
    </lineage>
</organism>
<accession>A0A8H6YHM6</accession>
<gene>
    <name evidence="2" type="ORF">MVEN_00862600</name>
</gene>